<evidence type="ECO:0000256" key="1">
    <source>
        <dbReference type="ARBA" id="ARBA00001946"/>
    </source>
</evidence>
<evidence type="ECO:0000259" key="6">
    <source>
        <dbReference type="PROSITE" id="PS51462"/>
    </source>
</evidence>
<dbReference type="GO" id="GO:0006281">
    <property type="term" value="P:DNA repair"/>
    <property type="evidence" value="ECO:0007669"/>
    <property type="project" value="InterPro"/>
</dbReference>
<evidence type="ECO:0000313" key="9">
    <source>
        <dbReference type="Proteomes" id="UP000219788"/>
    </source>
</evidence>
<dbReference type="InterPro" id="IPR000086">
    <property type="entry name" value="NUDIX_hydrolase_dom"/>
</dbReference>
<evidence type="ECO:0000256" key="4">
    <source>
        <dbReference type="ARBA" id="ARBA00022842"/>
    </source>
</evidence>
<dbReference type="CDD" id="cd03425">
    <property type="entry name" value="NUDIX_MutT_NudA_like"/>
    <property type="match status" value="1"/>
</dbReference>
<evidence type="ECO:0000313" key="7">
    <source>
        <dbReference type="EMBL" id="PEH72958.1"/>
    </source>
</evidence>
<dbReference type="RefSeq" id="WP_005285128.1">
    <property type="nucleotide sequence ID" value="NZ_AP028090.1"/>
</dbReference>
<dbReference type="GO" id="GO:0035539">
    <property type="term" value="F:8-oxo-7,8-dihydrodeoxyguanosine triphosphate pyrophosphatase activity"/>
    <property type="evidence" value="ECO:0007669"/>
    <property type="project" value="TreeGrafter"/>
</dbReference>
<dbReference type="GO" id="GO:0008413">
    <property type="term" value="F:8-oxo-7,8-dihydroguanosine triphosphate pyrophosphatase activity"/>
    <property type="evidence" value="ECO:0007669"/>
    <property type="project" value="TreeGrafter"/>
</dbReference>
<proteinExistence type="inferred from homology"/>
<name>A0A2A7U733_EDWTA</name>
<feature type="domain" description="Nudix hydrolase" evidence="6">
    <location>
        <begin position="7"/>
        <end position="133"/>
    </location>
</feature>
<dbReference type="GeneID" id="93123857"/>
<comment type="cofactor">
    <cofactor evidence="1">
        <name>Mg(2+)</name>
        <dbReference type="ChEBI" id="CHEBI:18420"/>
    </cofactor>
</comment>
<evidence type="ECO:0000256" key="3">
    <source>
        <dbReference type="ARBA" id="ARBA00022801"/>
    </source>
</evidence>
<dbReference type="GO" id="GO:0044715">
    <property type="term" value="F:8-oxo-dGDP phosphatase activity"/>
    <property type="evidence" value="ECO:0007669"/>
    <property type="project" value="TreeGrafter"/>
</dbReference>
<accession>A0A2A7U733</accession>
<keyword evidence="4" id="KW-0460">Magnesium</keyword>
<dbReference type="EMBL" id="PDDV01000012">
    <property type="protein sequence ID" value="PEH74088.1"/>
    <property type="molecule type" value="Genomic_DNA"/>
</dbReference>
<dbReference type="InterPro" id="IPR015797">
    <property type="entry name" value="NUDIX_hydrolase-like_dom_sf"/>
</dbReference>
<dbReference type="EMBL" id="PDDV01000013">
    <property type="protein sequence ID" value="PEH72958.1"/>
    <property type="molecule type" value="Genomic_DNA"/>
</dbReference>
<sequence length="142" mass="15603">MTAQGAEKILHVVAAIIERQGRILLAQRGASQDQSGLWEFPGGKVEAGESQPQALQRELEEELGLACQVSDYVASSTLLQPGRRIHLHAWRVQPDAGEPQAREHAALHWVTPQQALDYPLAPADLPLLQAYLARLARFARDA</sequence>
<organism evidence="8 9">
    <name type="scientific">Edwardsiella tarda</name>
    <dbReference type="NCBI Taxonomy" id="636"/>
    <lineage>
        <taxon>Bacteria</taxon>
        <taxon>Pseudomonadati</taxon>
        <taxon>Pseudomonadota</taxon>
        <taxon>Gammaproteobacteria</taxon>
        <taxon>Enterobacterales</taxon>
        <taxon>Hafniaceae</taxon>
        <taxon>Edwardsiella</taxon>
    </lineage>
</organism>
<dbReference type="PANTHER" id="PTHR47707:SF2">
    <property type="entry name" value="CTP PYROPHOSPHOHYDROLASE"/>
    <property type="match status" value="1"/>
</dbReference>
<reference evidence="8" key="2">
    <citation type="submission" date="2017-09" db="EMBL/GenBank/DDBJ databases">
        <title>FDA dAtabase for Regulatory Grade micrObial Sequences (FDA-ARGOS): Supporting development and validation of Infectious Disease Dx tests.</title>
        <authorList>
            <person name="Campos J."/>
            <person name="Goldberg B."/>
            <person name="Tallon L.J."/>
            <person name="Sadzewicz L."/>
            <person name="Ott S."/>
            <person name="Zhao X."/>
            <person name="Nagaraj S."/>
            <person name="Vavikolanu K."/>
            <person name="Aluvathingal J."/>
            <person name="Nadendla S."/>
            <person name="Geyer C."/>
            <person name="Nandy P."/>
            <person name="Hobson J."/>
            <person name="Sichtig H."/>
        </authorList>
    </citation>
    <scope>NUCLEOTIDE SEQUENCE</scope>
    <source>
        <strain evidence="8">FDAARGOS_370</strain>
    </source>
</reference>
<dbReference type="GO" id="GO:0044716">
    <property type="term" value="F:8-oxo-GDP phosphatase activity"/>
    <property type="evidence" value="ECO:0007669"/>
    <property type="project" value="TreeGrafter"/>
</dbReference>
<evidence type="ECO:0000313" key="8">
    <source>
        <dbReference type="EMBL" id="PEH74088.1"/>
    </source>
</evidence>
<keyword evidence="3 5" id="KW-0378">Hydrolase</keyword>
<dbReference type="Gene3D" id="3.90.79.10">
    <property type="entry name" value="Nucleoside Triphosphate Pyrophosphohydrolase"/>
    <property type="match status" value="1"/>
</dbReference>
<dbReference type="InterPro" id="IPR047127">
    <property type="entry name" value="MutT-like"/>
</dbReference>
<dbReference type="Pfam" id="PF00293">
    <property type="entry name" value="NUDIX"/>
    <property type="match status" value="1"/>
</dbReference>
<dbReference type="InterPro" id="IPR020084">
    <property type="entry name" value="NUDIX_hydrolase_CS"/>
</dbReference>
<dbReference type="PROSITE" id="PS51462">
    <property type="entry name" value="NUDIX"/>
    <property type="match status" value="1"/>
</dbReference>
<dbReference type="STRING" id="636.AAW15_09395"/>
<dbReference type="PANTHER" id="PTHR47707">
    <property type="entry name" value="8-OXO-DGTP DIPHOSPHATASE"/>
    <property type="match status" value="1"/>
</dbReference>
<reference evidence="9" key="1">
    <citation type="submission" date="2017-09" db="EMBL/GenBank/DDBJ databases">
        <title>FDA dAtabase for Regulatory Grade micrObial Sequences (FDA-ARGOS): Supporting development and validation of Infectious Disease Dx tests.</title>
        <authorList>
            <person name="Goldberg B."/>
            <person name="Campos J."/>
            <person name="Tallon L."/>
            <person name="Sadzewicz L."/>
            <person name="Ott S."/>
            <person name="Zhao X."/>
            <person name="Nagaraj S."/>
            <person name="Vavikolanu K."/>
            <person name="Aluvathingal J."/>
            <person name="Nadendla S."/>
            <person name="Geyer C."/>
            <person name="Sichtig H."/>
        </authorList>
    </citation>
    <scope>NUCLEOTIDE SEQUENCE [LARGE SCALE GENOMIC DNA]</scope>
    <source>
        <strain evidence="9">FDAARGOS_370</strain>
    </source>
</reference>
<dbReference type="InterPro" id="IPR020476">
    <property type="entry name" value="Nudix_hydrolase"/>
</dbReference>
<dbReference type="OrthoDB" id="9810648at2"/>
<dbReference type="Proteomes" id="UP000219788">
    <property type="component" value="Unassembled WGS sequence"/>
</dbReference>
<evidence type="ECO:0000256" key="2">
    <source>
        <dbReference type="ARBA" id="ARBA00005582"/>
    </source>
</evidence>
<comment type="similarity">
    <text evidence="2 5">Belongs to the Nudix hydrolase family.</text>
</comment>
<dbReference type="AlphaFoldDB" id="A0A2A7U733"/>
<protein>
    <submittedName>
        <fullName evidence="8">NTP pyrophosphohydrolase</fullName>
    </submittedName>
</protein>
<dbReference type="PROSITE" id="PS00893">
    <property type="entry name" value="NUDIX_BOX"/>
    <property type="match status" value="1"/>
</dbReference>
<gene>
    <name evidence="8" type="ORF">CRM76_02340</name>
    <name evidence="7" type="ORF">CRM76_13965</name>
</gene>
<evidence type="ECO:0000256" key="5">
    <source>
        <dbReference type="RuleBase" id="RU003476"/>
    </source>
</evidence>
<comment type="caution">
    <text evidence="8">The sequence shown here is derived from an EMBL/GenBank/DDBJ whole genome shotgun (WGS) entry which is preliminary data.</text>
</comment>
<dbReference type="PRINTS" id="PR00502">
    <property type="entry name" value="NUDIXFAMILY"/>
</dbReference>
<dbReference type="SUPFAM" id="SSF55811">
    <property type="entry name" value="Nudix"/>
    <property type="match status" value="1"/>
</dbReference>
<dbReference type="NCBIfam" id="NF007834">
    <property type="entry name" value="PRK10546.1"/>
    <property type="match status" value="1"/>
</dbReference>